<proteinExistence type="predicted"/>
<name>A0A086AMI1_9FLAO</name>
<dbReference type="EMBL" id="JPRJ01000043">
    <property type="protein sequence ID" value="KFF17895.1"/>
    <property type="molecule type" value="Genomic_DNA"/>
</dbReference>
<dbReference type="STRING" id="558152.IQ37_16945"/>
<dbReference type="AlphaFoldDB" id="A0A086AMI1"/>
<sequence>MKRKLLFGERMILGDGTEPFNGVIPFRLKGTFTLEEIQRALAQLQNKHPWLRAHVTHDEKNIPWFEVPEQVVSIPIRIVIRKGEDDWQEESKKEWYMPFDHQKFPLIRFVWIKGEEVSDMFFAFHHCLCDGGSAMTLLYEFLQVLDNPAADIGTENPILGIQDIVPPAILNSRRQRLKAKFIGRVASTIIKYAPVSKKAIERQNDYLIHWKFDKEMTQQLISYCKSNGFTVNTFLCAVVLKAFKKIRGKTALNKVCCPVDIRRLTTQIKHDHIFAFGLMVEVSINEKMNFVDNVRLMQKTVKRKTAKLDPYIKMMVIESWHYALDNFTKILRNGKATNDCMLSNLGLIQVPHEYKNFALDTVFSPSALGPLGQTTGFVVSTFQGEMDFSFIGSEGYLPYADALAIRDEVIETIKLKLEYLAVS</sequence>
<dbReference type="Proteomes" id="UP000028709">
    <property type="component" value="Unassembled WGS sequence"/>
</dbReference>
<gene>
    <name evidence="2" type="ORF">IQ37_16945</name>
</gene>
<dbReference type="InterPro" id="IPR001242">
    <property type="entry name" value="Condensation_dom"/>
</dbReference>
<dbReference type="InterPro" id="IPR052058">
    <property type="entry name" value="Alcohol_O-acetyltransferase"/>
</dbReference>
<dbReference type="SUPFAM" id="SSF52777">
    <property type="entry name" value="CoA-dependent acyltransferases"/>
    <property type="match status" value="2"/>
</dbReference>
<feature type="domain" description="Condensation" evidence="1">
    <location>
        <begin position="18"/>
        <end position="144"/>
    </location>
</feature>
<keyword evidence="3" id="KW-1185">Reference proteome</keyword>
<evidence type="ECO:0000259" key="1">
    <source>
        <dbReference type="Pfam" id="PF00668"/>
    </source>
</evidence>
<dbReference type="Gene3D" id="3.30.559.10">
    <property type="entry name" value="Chloramphenicol acetyltransferase-like domain"/>
    <property type="match status" value="1"/>
</dbReference>
<comment type="caution">
    <text evidence="2">The sequence shown here is derived from an EMBL/GenBank/DDBJ whole genome shotgun (WGS) entry which is preliminary data.</text>
</comment>
<dbReference type="PANTHER" id="PTHR28037">
    <property type="entry name" value="ALCOHOL O-ACETYLTRANSFERASE 1-RELATED"/>
    <property type="match status" value="1"/>
</dbReference>
<dbReference type="OrthoDB" id="5562587at2"/>
<evidence type="ECO:0000313" key="2">
    <source>
        <dbReference type="EMBL" id="KFF17895.1"/>
    </source>
</evidence>
<dbReference type="RefSeq" id="WP_034687146.1">
    <property type="nucleotide sequence ID" value="NZ_CP023049.2"/>
</dbReference>
<dbReference type="eggNOG" id="COG1020">
    <property type="taxonomic scope" value="Bacteria"/>
</dbReference>
<dbReference type="PANTHER" id="PTHR28037:SF1">
    <property type="entry name" value="ALCOHOL O-ACETYLTRANSFERASE 1-RELATED"/>
    <property type="match status" value="1"/>
</dbReference>
<dbReference type="GO" id="GO:0003824">
    <property type="term" value="F:catalytic activity"/>
    <property type="evidence" value="ECO:0007669"/>
    <property type="project" value="InterPro"/>
</dbReference>
<evidence type="ECO:0000313" key="3">
    <source>
        <dbReference type="Proteomes" id="UP000028709"/>
    </source>
</evidence>
<accession>A0A086AMI1</accession>
<protein>
    <recommendedName>
        <fullName evidence="1">Condensation domain-containing protein</fullName>
    </recommendedName>
</protein>
<dbReference type="Pfam" id="PF00668">
    <property type="entry name" value="Condensation"/>
    <property type="match status" value="1"/>
</dbReference>
<dbReference type="Gene3D" id="3.30.559.30">
    <property type="entry name" value="Nonribosomal peptide synthetase, condensation domain"/>
    <property type="match status" value="1"/>
</dbReference>
<dbReference type="KEGG" id="cpip:CJF12_01470"/>
<organism evidence="2 3">
    <name type="scientific">Chryseobacterium piperi</name>
    <dbReference type="NCBI Taxonomy" id="558152"/>
    <lineage>
        <taxon>Bacteria</taxon>
        <taxon>Pseudomonadati</taxon>
        <taxon>Bacteroidota</taxon>
        <taxon>Flavobacteriia</taxon>
        <taxon>Flavobacteriales</taxon>
        <taxon>Weeksellaceae</taxon>
        <taxon>Chryseobacterium group</taxon>
        <taxon>Chryseobacterium</taxon>
    </lineage>
</organism>
<dbReference type="InterPro" id="IPR023213">
    <property type="entry name" value="CAT-like_dom_sf"/>
</dbReference>
<reference evidence="2 3" key="1">
    <citation type="submission" date="2014-07" db="EMBL/GenBank/DDBJ databases">
        <title>Genome of Chryseobacterium piperi CTM.</title>
        <authorList>
            <person name="Pipes S.E."/>
            <person name="Stropko S.J."/>
            <person name="Newman J.D."/>
        </authorList>
    </citation>
    <scope>NUCLEOTIDE SEQUENCE [LARGE SCALE GENOMIC DNA]</scope>
    <source>
        <strain evidence="2 3">CTM</strain>
    </source>
</reference>